<feature type="transmembrane region" description="Helical" evidence="8">
    <location>
        <begin position="341"/>
        <end position="363"/>
    </location>
</feature>
<organism evidence="10 11">
    <name type="scientific">Cladophialophora bantiana (strain ATCC 10958 / CBS 173.52 / CDC B-1940 / NIH 8579)</name>
    <name type="common">Xylohypha bantiana</name>
    <dbReference type="NCBI Taxonomy" id="1442370"/>
    <lineage>
        <taxon>Eukaryota</taxon>
        <taxon>Fungi</taxon>
        <taxon>Dikarya</taxon>
        <taxon>Ascomycota</taxon>
        <taxon>Pezizomycotina</taxon>
        <taxon>Eurotiomycetes</taxon>
        <taxon>Chaetothyriomycetidae</taxon>
        <taxon>Chaetothyriales</taxon>
        <taxon>Herpotrichiellaceae</taxon>
        <taxon>Cladophialophora</taxon>
    </lineage>
</organism>
<feature type="transmembrane region" description="Helical" evidence="8">
    <location>
        <begin position="98"/>
        <end position="115"/>
    </location>
</feature>
<proteinExistence type="inferred from homology"/>
<feature type="domain" description="Major facilitator superfamily (MFS) profile" evidence="9">
    <location>
        <begin position="19"/>
        <end position="465"/>
    </location>
</feature>
<dbReference type="InterPro" id="IPR005829">
    <property type="entry name" value="Sugar_transporter_CS"/>
</dbReference>
<evidence type="ECO:0000313" key="10">
    <source>
        <dbReference type="EMBL" id="KIW95884.1"/>
    </source>
</evidence>
<dbReference type="FunFam" id="1.20.1250.20:FF:000078">
    <property type="entry name" value="MFS maltose transporter, putative"/>
    <property type="match status" value="1"/>
</dbReference>
<dbReference type="InterPro" id="IPR005828">
    <property type="entry name" value="MFS_sugar_transport-like"/>
</dbReference>
<evidence type="ECO:0000313" key="11">
    <source>
        <dbReference type="Proteomes" id="UP000053789"/>
    </source>
</evidence>
<dbReference type="GO" id="GO:0005351">
    <property type="term" value="F:carbohydrate:proton symporter activity"/>
    <property type="evidence" value="ECO:0007669"/>
    <property type="project" value="TreeGrafter"/>
</dbReference>
<reference evidence="10" key="1">
    <citation type="submission" date="2015-01" db="EMBL/GenBank/DDBJ databases">
        <title>The Genome Sequence of Cladophialophora bantiana CBS 173.52.</title>
        <authorList>
            <consortium name="The Broad Institute Genomics Platform"/>
            <person name="Cuomo C."/>
            <person name="de Hoog S."/>
            <person name="Gorbushina A."/>
            <person name="Stielow B."/>
            <person name="Teixiera M."/>
            <person name="Abouelleil A."/>
            <person name="Chapman S.B."/>
            <person name="Priest M."/>
            <person name="Young S.K."/>
            <person name="Wortman J."/>
            <person name="Nusbaum C."/>
            <person name="Birren B."/>
        </authorList>
    </citation>
    <scope>NUCLEOTIDE SEQUENCE [LARGE SCALE GENOMIC DNA]</scope>
    <source>
        <strain evidence="10">CBS 173.52</strain>
    </source>
</reference>
<feature type="transmembrane region" description="Helical" evidence="8">
    <location>
        <begin position="443"/>
        <end position="461"/>
    </location>
</feature>
<dbReference type="AlphaFoldDB" id="A0A0D2IGM1"/>
<evidence type="ECO:0000256" key="3">
    <source>
        <dbReference type="ARBA" id="ARBA00022448"/>
    </source>
</evidence>
<dbReference type="RefSeq" id="XP_016622553.1">
    <property type="nucleotide sequence ID" value="XM_016760703.1"/>
</dbReference>
<dbReference type="Pfam" id="PF00083">
    <property type="entry name" value="Sugar_tr"/>
    <property type="match status" value="1"/>
</dbReference>
<evidence type="ECO:0000259" key="9">
    <source>
        <dbReference type="PROSITE" id="PS50850"/>
    </source>
</evidence>
<sequence length="530" mass="58048">MFDQTKESSLWANRKCLLICCIVSIANTQYGFDTAAVGGLQAMPGFLKVFGFENPKSPIGYSIDPTFQQLISSLLTLGSFISSLLAGVFGAYFGRKHAIWLACVLNAVAVAIQIATTSKGAIYVGRLLLGIANGFLVTFSNVYTSEAAPAHLRGVLVALFAYWVNIGSILGGTVNNFTKRRLDKSCYQIPLGCLYIVPTILAIGLFFVPESPRFLLHQGREAEAKRSLVTLRGTALTAEELEFEWAEMVRGMEEEKKTAKSVGWVDMFRGTDLRRTLLCYGMIACQSASGIWFLIAYQTYFLQQGGVTKPFEYTIMTSCIGFVGVNVGMYAMRHIFGRRSILILGACACGLCQLIPAVTASAGVSARIQANTLTAFIALFKFFYNGCVGGASYPVATEVVSTRLRAWTVGSATAIGYLLAWLVSFCSPYFINPAELGLGAKYGYVWAGSNFACVVFFFVFMPEMKGRSLEELDEMFLNRVSVRKFPKYQCHLREDAANDVLQGKFGTDEKVVVVSHAEEVEAGQVADKRE</sequence>
<evidence type="ECO:0000256" key="2">
    <source>
        <dbReference type="ARBA" id="ARBA00010992"/>
    </source>
</evidence>
<dbReference type="GO" id="GO:0016020">
    <property type="term" value="C:membrane"/>
    <property type="evidence" value="ECO:0007669"/>
    <property type="project" value="UniProtKB-SubCell"/>
</dbReference>
<comment type="subcellular location">
    <subcellularLocation>
        <location evidence="1">Membrane</location>
        <topology evidence="1">Multi-pass membrane protein</topology>
    </subcellularLocation>
</comment>
<feature type="transmembrane region" description="Helical" evidence="8">
    <location>
        <begin position="121"/>
        <end position="143"/>
    </location>
</feature>
<gene>
    <name evidence="10" type="ORF">Z519_02949</name>
</gene>
<feature type="transmembrane region" description="Helical" evidence="8">
    <location>
        <begin position="155"/>
        <end position="175"/>
    </location>
</feature>
<dbReference type="InterPro" id="IPR003663">
    <property type="entry name" value="Sugar/inositol_transpt"/>
</dbReference>
<dbReference type="EMBL" id="KN846983">
    <property type="protein sequence ID" value="KIW95884.1"/>
    <property type="molecule type" value="Genomic_DNA"/>
</dbReference>
<comment type="similarity">
    <text evidence="2 7">Belongs to the major facilitator superfamily. Sugar transporter (TC 2.A.1.1) family.</text>
</comment>
<evidence type="ECO:0000256" key="5">
    <source>
        <dbReference type="ARBA" id="ARBA00022989"/>
    </source>
</evidence>
<keyword evidence="3 7" id="KW-0813">Transport</keyword>
<evidence type="ECO:0000256" key="6">
    <source>
        <dbReference type="ARBA" id="ARBA00023136"/>
    </source>
</evidence>
<evidence type="ECO:0000256" key="7">
    <source>
        <dbReference type="RuleBase" id="RU003346"/>
    </source>
</evidence>
<dbReference type="SUPFAM" id="SSF103473">
    <property type="entry name" value="MFS general substrate transporter"/>
    <property type="match status" value="1"/>
</dbReference>
<dbReference type="InterPro" id="IPR050360">
    <property type="entry name" value="MFS_Sugar_Transporters"/>
</dbReference>
<keyword evidence="4 8" id="KW-0812">Transmembrane</keyword>
<dbReference type="OrthoDB" id="6133115at2759"/>
<dbReference type="PANTHER" id="PTHR48022:SF10">
    <property type="entry name" value="MAJOR FACILITATOR SUPERFAMILY (MFS) PROFILE DOMAIN-CONTAINING PROTEIN"/>
    <property type="match status" value="1"/>
</dbReference>
<feature type="transmembrane region" description="Helical" evidence="8">
    <location>
        <begin position="277"/>
        <end position="301"/>
    </location>
</feature>
<evidence type="ECO:0000256" key="4">
    <source>
        <dbReference type="ARBA" id="ARBA00022692"/>
    </source>
</evidence>
<feature type="transmembrane region" description="Helical" evidence="8">
    <location>
        <begin position="407"/>
        <end position="431"/>
    </location>
</feature>
<dbReference type="PROSITE" id="PS50850">
    <property type="entry name" value="MFS"/>
    <property type="match status" value="1"/>
</dbReference>
<protein>
    <recommendedName>
        <fullName evidence="9">Major facilitator superfamily (MFS) profile domain-containing protein</fullName>
    </recommendedName>
</protein>
<dbReference type="InterPro" id="IPR036259">
    <property type="entry name" value="MFS_trans_sf"/>
</dbReference>
<feature type="transmembrane region" description="Helical" evidence="8">
    <location>
        <begin position="187"/>
        <end position="208"/>
    </location>
</feature>
<feature type="transmembrane region" description="Helical" evidence="8">
    <location>
        <begin position="313"/>
        <end position="332"/>
    </location>
</feature>
<keyword evidence="5 8" id="KW-1133">Transmembrane helix</keyword>
<dbReference type="NCBIfam" id="TIGR00879">
    <property type="entry name" value="SP"/>
    <property type="match status" value="1"/>
</dbReference>
<feature type="transmembrane region" description="Helical" evidence="8">
    <location>
        <begin position="375"/>
        <end position="395"/>
    </location>
</feature>
<accession>A0A0D2IGM1</accession>
<evidence type="ECO:0000256" key="8">
    <source>
        <dbReference type="SAM" id="Phobius"/>
    </source>
</evidence>
<dbReference type="InterPro" id="IPR020846">
    <property type="entry name" value="MFS_dom"/>
</dbReference>
<dbReference type="PROSITE" id="PS00217">
    <property type="entry name" value="SUGAR_TRANSPORT_2"/>
    <property type="match status" value="1"/>
</dbReference>
<feature type="transmembrane region" description="Helical" evidence="8">
    <location>
        <begin position="70"/>
        <end position="91"/>
    </location>
</feature>
<dbReference type="GeneID" id="27695877"/>
<name>A0A0D2IGM1_CLAB1</name>
<keyword evidence="11" id="KW-1185">Reference proteome</keyword>
<dbReference type="HOGENOM" id="CLU_001265_30_1_1"/>
<evidence type="ECO:0000256" key="1">
    <source>
        <dbReference type="ARBA" id="ARBA00004141"/>
    </source>
</evidence>
<keyword evidence="6 8" id="KW-0472">Membrane</keyword>
<dbReference type="VEuPathDB" id="FungiDB:Z519_02949"/>
<dbReference type="Gene3D" id="1.20.1250.20">
    <property type="entry name" value="MFS general substrate transporter like domains"/>
    <property type="match status" value="1"/>
</dbReference>
<dbReference type="Proteomes" id="UP000053789">
    <property type="component" value="Unassembled WGS sequence"/>
</dbReference>
<dbReference type="PANTHER" id="PTHR48022">
    <property type="entry name" value="PLASTIDIC GLUCOSE TRANSPORTER 4"/>
    <property type="match status" value="1"/>
</dbReference>